<gene>
    <name evidence="1" type="ORF">LTR37_004572</name>
</gene>
<sequence length="466" mass="49087">MHFTTLFTYAIAASTTGWAAYVLEDDYMEGDFFSKFSFWTDTDPTKGFVSYKSQADAVNQSLIDSTSNQVNLFVDSTTITPNGRPSVRLTSNNIYQSGLIIIDVAHMPGSICGAWPAFWTVGPDWPNQGEIDIIEGVNDQAMNKMTLHTGPGCSIGDNKAFSGSLETTTCDVSGESNVGCQIEASGGATYGTSFNAAGGGVYAMDWTSKSIAIYFFPRGSIPSDVTGNSPNPSSWGQPVAHFSGGCDISSTFTNQQIVFDTTFCGDWAGKVWGESCAAKTGKTCEEWVANNPGKFKEAYWTINSLKVYQDGGGDSEPEPSAAPSSYAPPNSVPQSAPPSSAGQSSFQTVSVAPSSTGGWLALPTSSDAVSSAPISSYAPAPSSPPMSSHAPAPSSPPEVSSPTESSPGGWPGASPTWGGGPPAWESSGWGQHENRDGSYAVGIPAQHYRQHARHLRAHKMRRAGMH</sequence>
<reference evidence="1" key="1">
    <citation type="submission" date="2023-07" db="EMBL/GenBank/DDBJ databases">
        <title>Black Yeasts Isolated from many extreme environments.</title>
        <authorList>
            <person name="Coleine C."/>
            <person name="Stajich J.E."/>
            <person name="Selbmann L."/>
        </authorList>
    </citation>
    <scope>NUCLEOTIDE SEQUENCE</scope>
    <source>
        <strain evidence="1">CCFEE 5714</strain>
    </source>
</reference>
<evidence type="ECO:0000313" key="1">
    <source>
        <dbReference type="EMBL" id="KAK3719009.1"/>
    </source>
</evidence>
<dbReference type="Proteomes" id="UP001281147">
    <property type="component" value="Unassembled WGS sequence"/>
</dbReference>
<organism evidence="1 2">
    <name type="scientific">Vermiconidia calcicola</name>
    <dbReference type="NCBI Taxonomy" id="1690605"/>
    <lineage>
        <taxon>Eukaryota</taxon>
        <taxon>Fungi</taxon>
        <taxon>Dikarya</taxon>
        <taxon>Ascomycota</taxon>
        <taxon>Pezizomycotina</taxon>
        <taxon>Dothideomycetes</taxon>
        <taxon>Dothideomycetidae</taxon>
        <taxon>Mycosphaerellales</taxon>
        <taxon>Extremaceae</taxon>
        <taxon>Vermiconidia</taxon>
    </lineage>
</organism>
<evidence type="ECO:0000313" key="2">
    <source>
        <dbReference type="Proteomes" id="UP001281147"/>
    </source>
</evidence>
<name>A0ACC3NL59_9PEZI</name>
<keyword evidence="2" id="KW-1185">Reference proteome</keyword>
<proteinExistence type="predicted"/>
<accession>A0ACC3NL59</accession>
<comment type="caution">
    <text evidence="1">The sequence shown here is derived from an EMBL/GenBank/DDBJ whole genome shotgun (WGS) entry which is preliminary data.</text>
</comment>
<protein>
    <submittedName>
        <fullName evidence="1">Uncharacterized protein</fullName>
    </submittedName>
</protein>
<dbReference type="EMBL" id="JAUTXU010000028">
    <property type="protein sequence ID" value="KAK3719009.1"/>
    <property type="molecule type" value="Genomic_DNA"/>
</dbReference>